<comment type="caution">
    <text evidence="1">The sequence shown here is derived from an EMBL/GenBank/DDBJ whole genome shotgun (WGS) entry which is preliminary data.</text>
</comment>
<proteinExistence type="predicted"/>
<sequence length="100" mass="11873">MPIYPPRNSAIKKREILDKRVFEFLKSRELEATQEKQLKKAEAVRLAKIRYLKTRLSLAKTYASELEPDMELINKLNKEISLFEGYSYKEIIEFSVNYAR</sequence>
<dbReference type="Proteomes" id="UP001596043">
    <property type="component" value="Unassembled WGS sequence"/>
</dbReference>
<dbReference type="EMBL" id="JBHSFV010000011">
    <property type="protein sequence ID" value="MFC4635529.1"/>
    <property type="molecule type" value="Genomic_DNA"/>
</dbReference>
<name>A0ABV9I033_9FLAO</name>
<gene>
    <name evidence="1" type="ORF">ACFO3O_16585</name>
</gene>
<dbReference type="RefSeq" id="WP_379980846.1">
    <property type="nucleotide sequence ID" value="NZ_JBHSFV010000011.1"/>
</dbReference>
<keyword evidence="2" id="KW-1185">Reference proteome</keyword>
<evidence type="ECO:0000313" key="2">
    <source>
        <dbReference type="Proteomes" id="UP001596043"/>
    </source>
</evidence>
<protein>
    <submittedName>
        <fullName evidence="1">Uncharacterized protein</fullName>
    </submittedName>
</protein>
<evidence type="ECO:0000313" key="1">
    <source>
        <dbReference type="EMBL" id="MFC4635529.1"/>
    </source>
</evidence>
<accession>A0ABV9I033</accession>
<reference evidence="2" key="1">
    <citation type="journal article" date="2019" name="Int. J. Syst. Evol. Microbiol.">
        <title>The Global Catalogue of Microorganisms (GCM) 10K type strain sequencing project: providing services to taxonomists for standard genome sequencing and annotation.</title>
        <authorList>
            <consortium name="The Broad Institute Genomics Platform"/>
            <consortium name="The Broad Institute Genome Sequencing Center for Infectious Disease"/>
            <person name="Wu L."/>
            <person name="Ma J."/>
        </authorList>
    </citation>
    <scope>NUCLEOTIDE SEQUENCE [LARGE SCALE GENOMIC DNA]</scope>
    <source>
        <strain evidence="2">YJ-61-S</strain>
    </source>
</reference>
<organism evidence="1 2">
    <name type="scientific">Dokdonia ponticola</name>
    <dbReference type="NCBI Taxonomy" id="2041041"/>
    <lineage>
        <taxon>Bacteria</taxon>
        <taxon>Pseudomonadati</taxon>
        <taxon>Bacteroidota</taxon>
        <taxon>Flavobacteriia</taxon>
        <taxon>Flavobacteriales</taxon>
        <taxon>Flavobacteriaceae</taxon>
        <taxon>Dokdonia</taxon>
    </lineage>
</organism>